<dbReference type="Pfam" id="PF00060">
    <property type="entry name" value="Lig_chan"/>
    <property type="match status" value="1"/>
</dbReference>
<evidence type="ECO:0000313" key="12">
    <source>
        <dbReference type="EMBL" id="CAK1549296.1"/>
    </source>
</evidence>
<dbReference type="GO" id="GO:0015276">
    <property type="term" value="F:ligand-gated monoatomic ion channel activity"/>
    <property type="evidence" value="ECO:0007669"/>
    <property type="project" value="InterPro"/>
</dbReference>
<comment type="caution">
    <text evidence="12">The sequence shown here is derived from an EMBL/GenBank/DDBJ whole genome shotgun (WGS) entry which is preliminary data.</text>
</comment>
<evidence type="ECO:0000259" key="11">
    <source>
        <dbReference type="Pfam" id="PF24576"/>
    </source>
</evidence>
<reference evidence="12 13" key="1">
    <citation type="submission" date="2023-11" db="EMBL/GenBank/DDBJ databases">
        <authorList>
            <person name="Okamura Y."/>
        </authorList>
    </citation>
    <scope>NUCLEOTIDE SEQUENCE [LARGE SCALE GENOMIC DNA]</scope>
</reference>
<comment type="subcellular location">
    <subcellularLocation>
        <location evidence="1">Cell membrane</location>
        <topology evidence="1">Multi-pass membrane protein</topology>
    </subcellularLocation>
</comment>
<keyword evidence="13" id="KW-1185">Reference proteome</keyword>
<gene>
    <name evidence="12" type="ORF">LNINA_LOCUS8607</name>
</gene>
<evidence type="ECO:0000313" key="13">
    <source>
        <dbReference type="Proteomes" id="UP001497472"/>
    </source>
</evidence>
<dbReference type="PANTHER" id="PTHR42643">
    <property type="entry name" value="IONOTROPIC RECEPTOR 20A-RELATED"/>
    <property type="match status" value="1"/>
</dbReference>
<feature type="domain" description="Ionotropic glutamate receptor C-terminal" evidence="10">
    <location>
        <begin position="259"/>
        <end position="513"/>
    </location>
</feature>
<evidence type="ECO:0000256" key="5">
    <source>
        <dbReference type="ARBA" id="ARBA00022989"/>
    </source>
</evidence>
<evidence type="ECO:0000256" key="2">
    <source>
        <dbReference type="ARBA" id="ARBA00008685"/>
    </source>
</evidence>
<keyword evidence="3" id="KW-1003">Cell membrane</keyword>
<evidence type="ECO:0000256" key="8">
    <source>
        <dbReference type="ARBA" id="ARBA00023180"/>
    </source>
</evidence>
<feature type="transmembrane region" description="Helical" evidence="9">
    <location>
        <begin position="259"/>
        <end position="281"/>
    </location>
</feature>
<sequence>MGIRLRAYTSVQIGPEMPAYNIFREGMVLDLNCPNARLILEKASTSRAYNLRYSWLLFTNNDTNLEDILADLVILPDADVVVIVQERMFDVYRVKIGEPLTLHDFGIGRRRLKDFLISMPTTVTRRKNLMNVYLKAATIVSQPQFFKGWSDLRDRQIDTFPKLTYPLMMLLAEDLNFRYNMKQIDLYGEEHNGSFNGLAGILQREEVEVGVASMFLRKDRWRVLHYCSETVELVGAFMFRQPAQSAVSNVFLLPFSRGVWAAAGAVFLGAGLLLATLGFIVRYRALPDDCGPRLTLGETITFAIGAVCQQGSDLAPQIMSARILMLFTLLSSVFAFTSYSAKIVSILQAPSNAIQTIDDLSRSPMAMGVQETTYKKVYFAESTEPATQRLYKRKLQPLGEGAYLSVVDGIARMRTGLFAFQVEQNSGYDVISRTFTEREKCGLKEIQAFKLPMVAVPIRKHSGYRDLFAVRYVNKSNELTRLRWQRETGLMDRTRRVWVARRPRCEADSGGFVSVGLTDVLPALYILLAGAAVAVILLILEILAKASRSFQRHQIIHF</sequence>
<evidence type="ECO:0000259" key="10">
    <source>
        <dbReference type="Pfam" id="PF00060"/>
    </source>
</evidence>
<dbReference type="InterPro" id="IPR001320">
    <property type="entry name" value="Iontro_rcpt_C"/>
</dbReference>
<keyword evidence="7" id="KW-0675">Receptor</keyword>
<dbReference type="Gene3D" id="3.40.190.10">
    <property type="entry name" value="Periplasmic binding protein-like II"/>
    <property type="match status" value="1"/>
</dbReference>
<accession>A0AAV1JIY9</accession>
<dbReference type="InterPro" id="IPR057074">
    <property type="entry name" value="IR75A_N"/>
</dbReference>
<evidence type="ECO:0000256" key="1">
    <source>
        <dbReference type="ARBA" id="ARBA00004651"/>
    </source>
</evidence>
<evidence type="ECO:0000256" key="4">
    <source>
        <dbReference type="ARBA" id="ARBA00022692"/>
    </source>
</evidence>
<keyword evidence="5 9" id="KW-1133">Transmembrane helix</keyword>
<keyword evidence="4 9" id="KW-0812">Transmembrane</keyword>
<feature type="transmembrane region" description="Helical" evidence="9">
    <location>
        <begin position="323"/>
        <end position="341"/>
    </location>
</feature>
<keyword evidence="6 9" id="KW-0472">Membrane</keyword>
<dbReference type="InterPro" id="IPR052192">
    <property type="entry name" value="Insect_Ionotropic_Sensory_Rcpt"/>
</dbReference>
<dbReference type="AlphaFoldDB" id="A0AAV1JIY9"/>
<evidence type="ECO:0000256" key="6">
    <source>
        <dbReference type="ARBA" id="ARBA00023136"/>
    </source>
</evidence>
<evidence type="ECO:0000256" key="7">
    <source>
        <dbReference type="ARBA" id="ARBA00023170"/>
    </source>
</evidence>
<organism evidence="12 13">
    <name type="scientific">Leptosia nina</name>
    <dbReference type="NCBI Taxonomy" id="320188"/>
    <lineage>
        <taxon>Eukaryota</taxon>
        <taxon>Metazoa</taxon>
        <taxon>Ecdysozoa</taxon>
        <taxon>Arthropoda</taxon>
        <taxon>Hexapoda</taxon>
        <taxon>Insecta</taxon>
        <taxon>Pterygota</taxon>
        <taxon>Neoptera</taxon>
        <taxon>Endopterygota</taxon>
        <taxon>Lepidoptera</taxon>
        <taxon>Glossata</taxon>
        <taxon>Ditrysia</taxon>
        <taxon>Papilionoidea</taxon>
        <taxon>Pieridae</taxon>
        <taxon>Pierinae</taxon>
        <taxon>Leptosia</taxon>
    </lineage>
</organism>
<dbReference type="Pfam" id="PF24576">
    <property type="entry name" value="IR75A_N"/>
    <property type="match status" value="1"/>
</dbReference>
<comment type="similarity">
    <text evidence="2">Belongs to the glutamate-gated ion channel (TC 1.A.10.1) family.</text>
</comment>
<dbReference type="EMBL" id="CAVLEF010000011">
    <property type="protein sequence ID" value="CAK1549296.1"/>
    <property type="molecule type" value="Genomic_DNA"/>
</dbReference>
<feature type="domain" description="Ionotropic receptor 75a N-terminal" evidence="11">
    <location>
        <begin position="20"/>
        <end position="138"/>
    </location>
</feature>
<dbReference type="Gene3D" id="1.10.287.70">
    <property type="match status" value="1"/>
</dbReference>
<dbReference type="GO" id="GO:0050906">
    <property type="term" value="P:detection of stimulus involved in sensory perception"/>
    <property type="evidence" value="ECO:0007669"/>
    <property type="project" value="UniProtKB-ARBA"/>
</dbReference>
<dbReference type="SUPFAM" id="SSF53850">
    <property type="entry name" value="Periplasmic binding protein-like II"/>
    <property type="match status" value="1"/>
</dbReference>
<dbReference type="GO" id="GO:0005886">
    <property type="term" value="C:plasma membrane"/>
    <property type="evidence" value="ECO:0007669"/>
    <property type="project" value="UniProtKB-SubCell"/>
</dbReference>
<dbReference type="Proteomes" id="UP001497472">
    <property type="component" value="Unassembled WGS sequence"/>
</dbReference>
<evidence type="ECO:0000256" key="9">
    <source>
        <dbReference type="SAM" id="Phobius"/>
    </source>
</evidence>
<proteinExistence type="inferred from homology"/>
<dbReference type="PANTHER" id="PTHR42643:SF33">
    <property type="entry name" value="GLUTAMATE RECEPTOR 2-LIKE PROTEIN"/>
    <property type="match status" value="1"/>
</dbReference>
<keyword evidence="8" id="KW-0325">Glycoprotein</keyword>
<name>A0AAV1JIY9_9NEOP</name>
<protein>
    <submittedName>
        <fullName evidence="12">Uncharacterized protein</fullName>
    </submittedName>
</protein>
<evidence type="ECO:0000256" key="3">
    <source>
        <dbReference type="ARBA" id="ARBA00022475"/>
    </source>
</evidence>
<feature type="transmembrane region" description="Helical" evidence="9">
    <location>
        <begin position="523"/>
        <end position="544"/>
    </location>
</feature>